<dbReference type="Proteomes" id="UP000636949">
    <property type="component" value="Unassembled WGS sequence"/>
</dbReference>
<reference evidence="2" key="1">
    <citation type="journal article" date="2014" name="Int. J. Syst. Evol. Microbiol.">
        <title>Complete genome sequence of Corynebacterium casei LMG S-19264T (=DSM 44701T), isolated from a smear-ripened cheese.</title>
        <authorList>
            <consortium name="US DOE Joint Genome Institute (JGI-PGF)"/>
            <person name="Walter F."/>
            <person name="Albersmeier A."/>
            <person name="Kalinowski J."/>
            <person name="Ruckert C."/>
        </authorList>
    </citation>
    <scope>NUCLEOTIDE SEQUENCE</scope>
    <source>
        <strain evidence="2">CGMCC 1.15758</strain>
    </source>
</reference>
<comment type="caution">
    <text evidence="2">The sequence shown here is derived from an EMBL/GenBank/DDBJ whole genome shotgun (WGS) entry which is preliminary data.</text>
</comment>
<organism evidence="2 3">
    <name type="scientific">Cysteiniphilum litorale</name>
    <dbReference type="NCBI Taxonomy" id="2056700"/>
    <lineage>
        <taxon>Bacteria</taxon>
        <taxon>Pseudomonadati</taxon>
        <taxon>Pseudomonadota</taxon>
        <taxon>Gammaproteobacteria</taxon>
        <taxon>Thiotrichales</taxon>
        <taxon>Fastidiosibacteraceae</taxon>
        <taxon>Cysteiniphilum</taxon>
    </lineage>
</organism>
<sequence length="102" mass="11559">MNRLNYLSPLVFIVFGLAASSAVYYSQMLAIIGYLIIGIGILYLVIIILYDIIETYLKFFKSKTSKRYAIVFLYAVLLIGLAIVLINKNYLIQQLVTVLSQV</sequence>
<evidence type="ECO:0000313" key="3">
    <source>
        <dbReference type="Proteomes" id="UP000636949"/>
    </source>
</evidence>
<keyword evidence="1" id="KW-0812">Transmembrane</keyword>
<keyword evidence="1" id="KW-0472">Membrane</keyword>
<dbReference type="RefSeq" id="WP_117003245.1">
    <property type="nucleotide sequence ID" value="NZ_BMJS01000023.1"/>
</dbReference>
<dbReference type="EMBL" id="BMJS01000023">
    <property type="protein sequence ID" value="GGG01902.1"/>
    <property type="molecule type" value="Genomic_DNA"/>
</dbReference>
<evidence type="ECO:0000256" key="1">
    <source>
        <dbReference type="SAM" id="Phobius"/>
    </source>
</evidence>
<gene>
    <name evidence="2" type="ORF">GCM10010995_19210</name>
</gene>
<feature type="transmembrane region" description="Helical" evidence="1">
    <location>
        <begin position="6"/>
        <end position="25"/>
    </location>
</feature>
<proteinExistence type="predicted"/>
<name>A0A8J2Z5R1_9GAMM</name>
<keyword evidence="3" id="KW-1185">Reference proteome</keyword>
<keyword evidence="1" id="KW-1133">Transmembrane helix</keyword>
<protein>
    <submittedName>
        <fullName evidence="2">Uncharacterized protein</fullName>
    </submittedName>
</protein>
<feature type="transmembrane region" description="Helical" evidence="1">
    <location>
        <begin position="32"/>
        <end position="53"/>
    </location>
</feature>
<dbReference type="AlphaFoldDB" id="A0A8J2Z5R1"/>
<reference evidence="2" key="2">
    <citation type="submission" date="2020-09" db="EMBL/GenBank/DDBJ databases">
        <authorList>
            <person name="Sun Q."/>
            <person name="Zhou Y."/>
        </authorList>
    </citation>
    <scope>NUCLEOTIDE SEQUENCE</scope>
    <source>
        <strain evidence="2">CGMCC 1.15758</strain>
    </source>
</reference>
<accession>A0A8J2Z5R1</accession>
<feature type="transmembrane region" description="Helical" evidence="1">
    <location>
        <begin position="68"/>
        <end position="86"/>
    </location>
</feature>
<evidence type="ECO:0000313" key="2">
    <source>
        <dbReference type="EMBL" id="GGG01902.1"/>
    </source>
</evidence>